<dbReference type="EMBL" id="JAUHLN010000003">
    <property type="protein sequence ID" value="MDN4074402.1"/>
    <property type="molecule type" value="Genomic_DNA"/>
</dbReference>
<name>A0ABT8E916_9BACL</name>
<dbReference type="InterPro" id="IPR000771">
    <property type="entry name" value="FBA_II"/>
</dbReference>
<protein>
    <submittedName>
        <fullName evidence="2">Class II fructose-bisphosphate aldolase</fullName>
        <ecNumber evidence="2">4.1.2.13</ecNumber>
    </submittedName>
</protein>
<dbReference type="Pfam" id="PF01116">
    <property type="entry name" value="F_bP_aldolase"/>
    <property type="match status" value="1"/>
</dbReference>
<evidence type="ECO:0000256" key="1">
    <source>
        <dbReference type="ARBA" id="ARBA00001947"/>
    </source>
</evidence>
<proteinExistence type="predicted"/>
<keyword evidence="3" id="KW-1185">Reference proteome</keyword>
<accession>A0ABT8E916</accession>
<evidence type="ECO:0000313" key="2">
    <source>
        <dbReference type="EMBL" id="MDN4074402.1"/>
    </source>
</evidence>
<dbReference type="GO" id="GO:0004332">
    <property type="term" value="F:fructose-bisphosphate aldolase activity"/>
    <property type="evidence" value="ECO:0007669"/>
    <property type="project" value="UniProtKB-EC"/>
</dbReference>
<gene>
    <name evidence="2" type="ORF">QYF49_15565</name>
</gene>
<dbReference type="Gene3D" id="3.20.20.70">
    <property type="entry name" value="Aldolase class I"/>
    <property type="match status" value="1"/>
</dbReference>
<dbReference type="SUPFAM" id="SSF51569">
    <property type="entry name" value="Aldolase"/>
    <property type="match status" value="1"/>
</dbReference>
<sequence length="64" mass="7297">MLIPLVRSKEMVMDAFQQNFAVGTFPAYNWEIIQDFSEAADELKEPVILQTAPSTIVYTAWLMS</sequence>
<keyword evidence="2" id="KW-0456">Lyase</keyword>
<dbReference type="InterPro" id="IPR013785">
    <property type="entry name" value="Aldolase_TIM"/>
</dbReference>
<dbReference type="RefSeq" id="WP_290400534.1">
    <property type="nucleotide sequence ID" value="NZ_JAUHLN010000003.1"/>
</dbReference>
<organism evidence="2 3">
    <name type="scientific">Fictibacillus terranigra</name>
    <dbReference type="NCBI Taxonomy" id="3058424"/>
    <lineage>
        <taxon>Bacteria</taxon>
        <taxon>Bacillati</taxon>
        <taxon>Bacillota</taxon>
        <taxon>Bacilli</taxon>
        <taxon>Bacillales</taxon>
        <taxon>Fictibacillaceae</taxon>
        <taxon>Fictibacillus</taxon>
    </lineage>
</organism>
<dbReference type="EC" id="4.1.2.13" evidence="2"/>
<reference evidence="2" key="1">
    <citation type="submission" date="2023-06" db="EMBL/GenBank/DDBJ databases">
        <title>Draft Genome Sequences of Representative Paenibacillus Polymyxa, Bacillus cereus, Fictibacillus sp., and Brevibacillus agri Strains Isolated from Amazonian Dark Earth.</title>
        <authorList>
            <person name="Pellegrinetti T.A."/>
            <person name="Cunha I.C.M."/>
            <person name="Chaves M.G."/>
            <person name="Freitas A.S."/>
            <person name="Silva A.V.R."/>
            <person name="Tsai S.M."/>
            <person name="Mendes L.W."/>
        </authorList>
    </citation>
    <scope>NUCLEOTIDE SEQUENCE</scope>
    <source>
        <strain evidence="2">CENA-BCM004</strain>
    </source>
</reference>
<dbReference type="Proteomes" id="UP001168694">
    <property type="component" value="Unassembled WGS sequence"/>
</dbReference>
<evidence type="ECO:0000313" key="3">
    <source>
        <dbReference type="Proteomes" id="UP001168694"/>
    </source>
</evidence>
<comment type="caution">
    <text evidence="2">The sequence shown here is derived from an EMBL/GenBank/DDBJ whole genome shotgun (WGS) entry which is preliminary data.</text>
</comment>
<comment type="cofactor">
    <cofactor evidence="1">
        <name>Zn(2+)</name>
        <dbReference type="ChEBI" id="CHEBI:29105"/>
    </cofactor>
</comment>